<dbReference type="PANTHER" id="PTHR11059">
    <property type="entry name" value="DNA REPAIR PROTEIN RECN"/>
    <property type="match status" value="1"/>
</dbReference>
<dbReference type="Proteomes" id="UP000231632">
    <property type="component" value="Unassembled WGS sequence"/>
</dbReference>
<dbReference type="OrthoDB" id="9806954at2"/>
<proteinExistence type="inferred from homology"/>
<dbReference type="GO" id="GO:0006310">
    <property type="term" value="P:DNA recombination"/>
    <property type="evidence" value="ECO:0007669"/>
    <property type="project" value="InterPro"/>
</dbReference>
<comment type="similarity">
    <text evidence="2 9">Belongs to the RecN family.</text>
</comment>
<dbReference type="InterPro" id="IPR004604">
    <property type="entry name" value="DNA_recomb/repair_RecN"/>
</dbReference>
<evidence type="ECO:0000256" key="4">
    <source>
        <dbReference type="ARBA" id="ARBA00022741"/>
    </source>
</evidence>
<comment type="caution">
    <text evidence="11">The sequence shown here is derived from an EMBL/GenBank/DDBJ whole genome shotgun (WGS) entry which is preliminary data.</text>
</comment>
<keyword evidence="12" id="KW-1185">Reference proteome</keyword>
<keyword evidence="4" id="KW-0547">Nucleotide-binding</keyword>
<evidence type="ECO:0000256" key="9">
    <source>
        <dbReference type="PIRNR" id="PIRNR003128"/>
    </source>
</evidence>
<dbReference type="GO" id="GO:0043590">
    <property type="term" value="C:bacterial nucleoid"/>
    <property type="evidence" value="ECO:0007669"/>
    <property type="project" value="TreeGrafter"/>
</dbReference>
<dbReference type="STRING" id="1921010.MMIC_P0334"/>
<keyword evidence="6" id="KW-0067">ATP-binding</keyword>
<sequence>MLASLTVKQFALIEHVHLELNAGTTVFTGETGAGKSMLVDALGAVFGTRASSDWVRHGADKAEVTAVWQGGDERVHALLEANDIDIEDDLILRRIITSDGRSRAYLNGVPVAVKTMQKLGAICLDLHGQHEHQSLMSESVQQSVIDVRLSAAGLQSTKEAFVAWKQLKGRLHALHSERGETEQQASWMREELLRLDVLEIEEGLADALQLEVDSGRHHAQILQAATEALMLLDEAEPNVRDLLARTGHAVAAVEDYHDGLRRCRELIDQMDALLGEATPELSHVKDQAFDEQGLRRAEERLMALHESMRRHDCDEAGLLAHMETWQQRLAALDTAGWDEASLTQALQSAADTYTRHADALHVERKACGDALSGLLRPFLDKLALAGMQVRFEVRAEQDESGWSESGWDKVSIQVMSNPGEPWRELSSVVSGGELSRLVLALKGCGALSNMPHVAVFDEVDTGIGGETAWCVGELLSAMGRERQVLVISHLPQVASCADHQVVISKADKDGRTVTGLVCVQADARQAEIARMLGGAGEQSLEHAGDMLKRGQAAVLS</sequence>
<evidence type="ECO:0000256" key="7">
    <source>
        <dbReference type="ARBA" id="ARBA00023204"/>
    </source>
</evidence>
<dbReference type="InterPro" id="IPR003395">
    <property type="entry name" value="RecF/RecN/SMC_N"/>
</dbReference>
<dbReference type="GO" id="GO:0009432">
    <property type="term" value="P:SOS response"/>
    <property type="evidence" value="ECO:0007669"/>
    <property type="project" value="TreeGrafter"/>
</dbReference>
<dbReference type="Pfam" id="PF02463">
    <property type="entry name" value="SMC_N"/>
    <property type="match status" value="1"/>
</dbReference>
<evidence type="ECO:0000256" key="6">
    <source>
        <dbReference type="ARBA" id="ARBA00022840"/>
    </source>
</evidence>
<dbReference type="InterPro" id="IPR027417">
    <property type="entry name" value="P-loop_NTPase"/>
</dbReference>
<dbReference type="RefSeq" id="WP_072658592.1">
    <property type="nucleotide sequence ID" value="NZ_BDFD01000002.1"/>
</dbReference>
<protein>
    <recommendedName>
        <fullName evidence="3 9">DNA repair protein RecN</fullName>
    </recommendedName>
    <alternativeName>
        <fullName evidence="8 9">Recombination protein N</fullName>
    </alternativeName>
</protein>
<keyword evidence="7 9" id="KW-0234">DNA repair</keyword>
<comment type="function">
    <text evidence="1 9">May be involved in recombinational repair of damaged DNA.</text>
</comment>
<dbReference type="Gene3D" id="3.40.50.300">
    <property type="entry name" value="P-loop containing nucleotide triphosphate hydrolases"/>
    <property type="match status" value="2"/>
</dbReference>
<dbReference type="GO" id="GO:0005524">
    <property type="term" value="F:ATP binding"/>
    <property type="evidence" value="ECO:0007669"/>
    <property type="project" value="UniProtKB-KW"/>
</dbReference>
<name>A0A1L8CKH3_9PROT</name>
<dbReference type="AlphaFoldDB" id="A0A1L8CKH3"/>
<dbReference type="EMBL" id="BDFD01000002">
    <property type="protein sequence ID" value="GAV19400.1"/>
    <property type="molecule type" value="Genomic_DNA"/>
</dbReference>
<evidence type="ECO:0000259" key="10">
    <source>
        <dbReference type="Pfam" id="PF02463"/>
    </source>
</evidence>
<evidence type="ECO:0000313" key="12">
    <source>
        <dbReference type="Proteomes" id="UP000231632"/>
    </source>
</evidence>
<reference evidence="11 12" key="1">
    <citation type="journal article" date="2017" name="Arch. Microbiol.">
        <title>Mariprofundus micogutta sp. nov., a novel iron-oxidizing zetaproteobacterium isolated from a deep-sea hydrothermal field at the Bayonnaise knoll of the Izu-Ogasawara arc, and a description of Mariprofundales ord. nov. and Zetaproteobacteria classis nov.</title>
        <authorList>
            <person name="Makita H."/>
            <person name="Tanaka E."/>
            <person name="Mitsunobu S."/>
            <person name="Miyazaki M."/>
            <person name="Nunoura T."/>
            <person name="Uematsu K."/>
            <person name="Takaki Y."/>
            <person name="Nishi S."/>
            <person name="Shimamura S."/>
            <person name="Takai K."/>
        </authorList>
    </citation>
    <scope>NUCLEOTIDE SEQUENCE [LARGE SCALE GENOMIC DNA]</scope>
    <source>
        <strain evidence="11 12">ET2</strain>
    </source>
</reference>
<dbReference type="PIRSF" id="PIRSF003128">
    <property type="entry name" value="RecN"/>
    <property type="match status" value="1"/>
</dbReference>
<dbReference type="SUPFAM" id="SSF52540">
    <property type="entry name" value="P-loop containing nucleoside triphosphate hydrolases"/>
    <property type="match status" value="1"/>
</dbReference>
<dbReference type="GO" id="GO:0006281">
    <property type="term" value="P:DNA repair"/>
    <property type="evidence" value="ECO:0007669"/>
    <property type="project" value="UniProtKB-KW"/>
</dbReference>
<evidence type="ECO:0000256" key="1">
    <source>
        <dbReference type="ARBA" id="ARBA00003618"/>
    </source>
</evidence>
<accession>A0A1L8CKH3</accession>
<dbReference type="CDD" id="cd03241">
    <property type="entry name" value="ABC_RecN"/>
    <property type="match status" value="2"/>
</dbReference>
<evidence type="ECO:0000256" key="3">
    <source>
        <dbReference type="ARBA" id="ARBA00021315"/>
    </source>
</evidence>
<gene>
    <name evidence="11" type="ORF">MMIC_P0334</name>
</gene>
<feature type="domain" description="RecF/RecN/SMC N-terminal" evidence="10">
    <location>
        <begin position="2"/>
        <end position="507"/>
    </location>
</feature>
<dbReference type="PANTHER" id="PTHR11059:SF0">
    <property type="entry name" value="DNA REPAIR PROTEIN RECN"/>
    <property type="match status" value="1"/>
</dbReference>
<evidence type="ECO:0000256" key="2">
    <source>
        <dbReference type="ARBA" id="ARBA00009441"/>
    </source>
</evidence>
<keyword evidence="5 9" id="KW-0227">DNA damage</keyword>
<evidence type="ECO:0000313" key="11">
    <source>
        <dbReference type="EMBL" id="GAV19400.1"/>
    </source>
</evidence>
<evidence type="ECO:0000256" key="8">
    <source>
        <dbReference type="ARBA" id="ARBA00033408"/>
    </source>
</evidence>
<organism evidence="11 12">
    <name type="scientific">Mariprofundus micogutta</name>
    <dbReference type="NCBI Taxonomy" id="1921010"/>
    <lineage>
        <taxon>Bacteria</taxon>
        <taxon>Pseudomonadati</taxon>
        <taxon>Pseudomonadota</taxon>
        <taxon>Candidatius Mariprofundia</taxon>
        <taxon>Mariprofundales</taxon>
        <taxon>Mariprofundaceae</taxon>
        <taxon>Mariprofundus</taxon>
    </lineage>
</organism>
<evidence type="ECO:0000256" key="5">
    <source>
        <dbReference type="ARBA" id="ARBA00022763"/>
    </source>
</evidence>